<dbReference type="EC" id="3.1.2.-" evidence="5"/>
<dbReference type="InterPro" id="IPR029069">
    <property type="entry name" value="HotDog_dom_sf"/>
</dbReference>
<organism evidence="5 6">
    <name type="scientific">Dietzia aurantiaca</name>
    <dbReference type="NCBI Taxonomy" id="983873"/>
    <lineage>
        <taxon>Bacteria</taxon>
        <taxon>Bacillati</taxon>
        <taxon>Actinomycetota</taxon>
        <taxon>Actinomycetes</taxon>
        <taxon>Mycobacteriales</taxon>
        <taxon>Dietziaceae</taxon>
        <taxon>Dietzia</taxon>
    </lineage>
</organism>
<gene>
    <name evidence="5" type="ORF">ACFO7U_07905</name>
</gene>
<reference evidence="6" key="1">
    <citation type="journal article" date="2019" name="Int. J. Syst. Evol. Microbiol.">
        <title>The Global Catalogue of Microorganisms (GCM) 10K type strain sequencing project: providing services to taxonomists for standard genome sequencing and annotation.</title>
        <authorList>
            <consortium name="The Broad Institute Genomics Platform"/>
            <consortium name="The Broad Institute Genome Sequencing Center for Infectious Disease"/>
            <person name="Wu L."/>
            <person name="Ma J."/>
        </authorList>
    </citation>
    <scope>NUCLEOTIDE SEQUENCE [LARGE SCALE GENOMIC DNA]</scope>
    <source>
        <strain evidence="6">JCM 11882</strain>
    </source>
</reference>
<comment type="caution">
    <text evidence="5">The sequence shown here is derived from an EMBL/GenBank/DDBJ whole genome shotgun (WGS) entry which is preliminary data.</text>
</comment>
<dbReference type="PANTHER" id="PTHR12418">
    <property type="entry name" value="ACYL-COENZYME A THIOESTERASE THEM4"/>
    <property type="match status" value="1"/>
</dbReference>
<dbReference type="Proteomes" id="UP001595836">
    <property type="component" value="Unassembled WGS sequence"/>
</dbReference>
<name>A0ABV9PTH7_9ACTN</name>
<protein>
    <submittedName>
        <fullName evidence="5">PaaI family thioesterase</fullName>
        <ecNumber evidence="5">3.1.2.-</ecNumber>
    </submittedName>
</protein>
<dbReference type="GO" id="GO:0016787">
    <property type="term" value="F:hydrolase activity"/>
    <property type="evidence" value="ECO:0007669"/>
    <property type="project" value="UniProtKB-KW"/>
</dbReference>
<evidence type="ECO:0000313" key="5">
    <source>
        <dbReference type="EMBL" id="MFC4754701.1"/>
    </source>
</evidence>
<keyword evidence="6" id="KW-1185">Reference proteome</keyword>
<evidence type="ECO:0000256" key="3">
    <source>
        <dbReference type="ARBA" id="ARBA00022832"/>
    </source>
</evidence>
<evidence type="ECO:0000256" key="4">
    <source>
        <dbReference type="ARBA" id="ARBA00023098"/>
    </source>
</evidence>
<evidence type="ECO:0000256" key="1">
    <source>
        <dbReference type="ARBA" id="ARBA00022490"/>
    </source>
</evidence>
<keyword evidence="4" id="KW-0443">Lipid metabolism</keyword>
<dbReference type="CDD" id="cd03443">
    <property type="entry name" value="PaaI_thioesterase"/>
    <property type="match status" value="1"/>
</dbReference>
<dbReference type="Gene3D" id="3.10.129.10">
    <property type="entry name" value="Hotdog Thioesterase"/>
    <property type="match status" value="1"/>
</dbReference>
<sequence>MTTDSDRPGFGGVPLPGLKADEVFSFEEARKLLGDSFDPIPVPALPPADPELDRVVSELRRLREATAGLAHSEVELGDIADRLAEVADLLEPRVPSPSDRLANMWTGAGTRRSNPVSGPENPIAPPVDFVGCDDGSVTATVTLGPVYQGPPGCVHGGMSALIIDHMMGLANHWGGRFGMTAHYELDYRSPTPLLVPLTFRCWVHETEGRKTWTHGTIHAGDRLCVEARGLFLEASVPVPGQPGSRSTVADGSE</sequence>
<dbReference type="InterPro" id="IPR052365">
    <property type="entry name" value="THEM4/THEM5_acyl-CoA_thioest"/>
</dbReference>
<keyword evidence="3" id="KW-0276">Fatty acid metabolism</keyword>
<dbReference type="SUPFAM" id="SSF54637">
    <property type="entry name" value="Thioesterase/thiol ester dehydrase-isomerase"/>
    <property type="match status" value="1"/>
</dbReference>
<dbReference type="RefSeq" id="WP_344995664.1">
    <property type="nucleotide sequence ID" value="NZ_BAABCD010000052.1"/>
</dbReference>
<evidence type="ECO:0000313" key="6">
    <source>
        <dbReference type="Proteomes" id="UP001595836"/>
    </source>
</evidence>
<dbReference type="PANTHER" id="PTHR12418:SF19">
    <property type="entry name" value="ACYL-COENZYME A THIOESTERASE THEM4"/>
    <property type="match status" value="1"/>
</dbReference>
<dbReference type="Gene3D" id="1.20.58.350">
    <property type="entry name" value="Thioesterase/thiol ester dehydrase-isomerase"/>
    <property type="match status" value="1"/>
</dbReference>
<keyword evidence="2 5" id="KW-0378">Hydrolase</keyword>
<accession>A0ABV9PTH7</accession>
<proteinExistence type="predicted"/>
<evidence type="ECO:0000256" key="2">
    <source>
        <dbReference type="ARBA" id="ARBA00022801"/>
    </source>
</evidence>
<dbReference type="EMBL" id="JBHSHP010000020">
    <property type="protein sequence ID" value="MFC4754701.1"/>
    <property type="molecule type" value="Genomic_DNA"/>
</dbReference>
<keyword evidence="1" id="KW-0963">Cytoplasm</keyword>